<reference evidence="2 3" key="1">
    <citation type="submission" date="2024-02" db="EMBL/GenBank/DDBJ databases">
        <title>STSV induces naive adaptation in Sulfolobus.</title>
        <authorList>
            <person name="Xiang X."/>
            <person name="Song M."/>
        </authorList>
    </citation>
    <scope>NUCLEOTIDE SEQUENCE [LARGE SCALE GENOMIC DNA]</scope>
    <source>
        <strain evidence="2 3">RT2</strain>
    </source>
</reference>
<dbReference type="GeneID" id="89337118"/>
<keyword evidence="3" id="KW-1185">Reference proteome</keyword>
<dbReference type="RefSeq" id="WP_338604734.1">
    <property type="nucleotide sequence ID" value="NZ_CP146016.1"/>
</dbReference>
<organism evidence="2 3">
    <name type="scientific">Sulfolobus tengchongensis</name>
    <dbReference type="NCBI Taxonomy" id="207809"/>
    <lineage>
        <taxon>Archaea</taxon>
        <taxon>Thermoproteota</taxon>
        <taxon>Thermoprotei</taxon>
        <taxon>Sulfolobales</taxon>
        <taxon>Sulfolobaceae</taxon>
        <taxon>Sulfolobus</taxon>
    </lineage>
</organism>
<dbReference type="AlphaFoldDB" id="A0AAX4L680"/>
<dbReference type="Proteomes" id="UP001432202">
    <property type="component" value="Chromosome"/>
</dbReference>
<evidence type="ECO:0000313" key="2">
    <source>
        <dbReference type="EMBL" id="WWQ61818.1"/>
    </source>
</evidence>
<accession>A0AAX4L680</accession>
<feature type="transmembrane region" description="Helical" evidence="1">
    <location>
        <begin position="12"/>
        <end position="36"/>
    </location>
</feature>
<keyword evidence="1" id="KW-0812">Transmembrane</keyword>
<keyword evidence="1" id="KW-1133">Transmembrane helix</keyword>
<gene>
    <name evidence="2" type="ORF">V6M85_10075</name>
</gene>
<dbReference type="EMBL" id="CP146016">
    <property type="protein sequence ID" value="WWQ61818.1"/>
    <property type="molecule type" value="Genomic_DNA"/>
</dbReference>
<feature type="transmembrane region" description="Helical" evidence="1">
    <location>
        <begin position="42"/>
        <end position="62"/>
    </location>
</feature>
<keyword evidence="1" id="KW-0472">Membrane</keyword>
<protein>
    <submittedName>
        <fullName evidence="2">Uncharacterized protein</fullName>
    </submittedName>
</protein>
<evidence type="ECO:0000313" key="3">
    <source>
        <dbReference type="Proteomes" id="UP001432202"/>
    </source>
</evidence>
<proteinExistence type="predicted"/>
<sequence>MYKIDKPMAISGVVVLGLSLIMLLMAIFSSSMLAWLAPEPRYYIPTLGFIISSVLLVCCRTAEEK</sequence>
<name>A0AAX4L680_9CREN</name>
<evidence type="ECO:0000256" key="1">
    <source>
        <dbReference type="SAM" id="Phobius"/>
    </source>
</evidence>